<sequence length="76" mass="8757">MSAIARDIPGHSLCYAKCRLQQQFRLDNENKERTYEECASEPNHVSRFRVPLPVNACGPIKLDEIHPYCQIRSPSQ</sequence>
<dbReference type="EMBL" id="CDHN01000001">
    <property type="protein sequence ID" value="CEJ82590.1"/>
    <property type="molecule type" value="Genomic_DNA"/>
</dbReference>
<proteinExistence type="predicted"/>
<dbReference type="Proteomes" id="UP000039046">
    <property type="component" value="Unassembled WGS sequence"/>
</dbReference>
<evidence type="ECO:0000313" key="1">
    <source>
        <dbReference type="EMBL" id="CEJ82590.1"/>
    </source>
</evidence>
<dbReference type="AlphaFoldDB" id="A0A0A1T8U0"/>
<accession>A0A0A1T8U0</accession>
<reference evidence="1 2" key="1">
    <citation type="journal article" date="2015" name="Genome Announc.">
        <title>Draft Genome Sequence and Gene Annotation of the Entomopathogenic Fungus Verticillium hemipterigenum.</title>
        <authorList>
            <person name="Horn F."/>
            <person name="Habel A."/>
            <person name="Scharf D.H."/>
            <person name="Dworschak J."/>
            <person name="Brakhage A.A."/>
            <person name="Guthke R."/>
            <person name="Hertweck C."/>
            <person name="Linde J."/>
        </authorList>
    </citation>
    <scope>NUCLEOTIDE SEQUENCE [LARGE SCALE GENOMIC DNA]</scope>
</reference>
<organism evidence="1 2">
    <name type="scientific">[Torrubiella] hemipterigena</name>
    <dbReference type="NCBI Taxonomy" id="1531966"/>
    <lineage>
        <taxon>Eukaryota</taxon>
        <taxon>Fungi</taxon>
        <taxon>Dikarya</taxon>
        <taxon>Ascomycota</taxon>
        <taxon>Pezizomycotina</taxon>
        <taxon>Sordariomycetes</taxon>
        <taxon>Hypocreomycetidae</taxon>
        <taxon>Hypocreales</taxon>
        <taxon>Clavicipitaceae</taxon>
        <taxon>Clavicipitaceae incertae sedis</taxon>
        <taxon>'Torrubiella' clade</taxon>
    </lineage>
</organism>
<name>A0A0A1T8U0_9HYPO</name>
<protein>
    <submittedName>
        <fullName evidence="1">Uncharacterized protein</fullName>
    </submittedName>
</protein>
<evidence type="ECO:0000313" key="2">
    <source>
        <dbReference type="Proteomes" id="UP000039046"/>
    </source>
</evidence>
<dbReference type="HOGENOM" id="CLU_2656194_0_0_1"/>
<gene>
    <name evidence="1" type="ORF">VHEMI02645</name>
</gene>
<keyword evidence="2" id="KW-1185">Reference proteome</keyword>